<dbReference type="SMART" id="SM00382">
    <property type="entry name" value="AAA"/>
    <property type="match status" value="1"/>
</dbReference>
<accession>A0ABD5NB57</accession>
<comment type="catalytic activity">
    <reaction evidence="5">
        <text>an R-cob(III)alamin(out) + ATP + H2O = an R-cob(III)alamin(in) + ADP + phosphate + H(+)</text>
        <dbReference type="Rhea" id="RHEA:17873"/>
        <dbReference type="ChEBI" id="CHEBI:15377"/>
        <dbReference type="ChEBI" id="CHEBI:15378"/>
        <dbReference type="ChEBI" id="CHEBI:30616"/>
        <dbReference type="ChEBI" id="CHEBI:43474"/>
        <dbReference type="ChEBI" id="CHEBI:140785"/>
        <dbReference type="ChEBI" id="CHEBI:456216"/>
        <dbReference type="EC" id="7.6.2.8"/>
    </reaction>
</comment>
<evidence type="ECO:0000313" key="13">
    <source>
        <dbReference type="Proteomes" id="UP001595660"/>
    </source>
</evidence>
<evidence type="ECO:0000256" key="1">
    <source>
        <dbReference type="ARBA" id="ARBA00022448"/>
    </source>
</evidence>
<dbReference type="EC" id="7.6.2.8" evidence="8"/>
<dbReference type="Pfam" id="PF00005">
    <property type="entry name" value="ABC_tran"/>
    <property type="match status" value="1"/>
</dbReference>
<evidence type="ECO:0000256" key="8">
    <source>
        <dbReference type="ARBA" id="ARBA00066387"/>
    </source>
</evidence>
<organism evidence="12 13">
    <name type="scientific">Halobacterium litoreum</name>
    <dbReference type="NCBI Taxonomy" id="2039234"/>
    <lineage>
        <taxon>Archaea</taxon>
        <taxon>Methanobacteriati</taxon>
        <taxon>Methanobacteriota</taxon>
        <taxon>Stenosarchaea group</taxon>
        <taxon>Halobacteria</taxon>
        <taxon>Halobacteriales</taxon>
        <taxon>Halobacteriaceae</taxon>
        <taxon>Halobacterium</taxon>
    </lineage>
</organism>
<dbReference type="GO" id="GO:0005524">
    <property type="term" value="F:ATP binding"/>
    <property type="evidence" value="ECO:0007669"/>
    <property type="project" value="UniProtKB-KW"/>
</dbReference>
<keyword evidence="2" id="KW-0547">Nucleotide-binding</keyword>
<proteinExistence type="predicted"/>
<dbReference type="InterPro" id="IPR027417">
    <property type="entry name" value="P-loop_NTPase"/>
</dbReference>
<dbReference type="InterPro" id="IPR003439">
    <property type="entry name" value="ABC_transporter-like_ATP-bd"/>
</dbReference>
<dbReference type="Proteomes" id="UP001595660">
    <property type="component" value="Unassembled WGS sequence"/>
</dbReference>
<comment type="caution">
    <text evidence="12">The sequence shown here is derived from an EMBL/GenBank/DDBJ whole genome shotgun (WGS) entry which is preliminary data.</text>
</comment>
<dbReference type="RefSeq" id="WP_232572354.1">
    <property type="nucleotide sequence ID" value="NZ_CP089466.1"/>
</dbReference>
<feature type="domain" description="ABC transporter" evidence="11">
    <location>
        <begin position="3"/>
        <end position="237"/>
    </location>
</feature>
<dbReference type="CDD" id="cd03214">
    <property type="entry name" value="ABC_Iron-Siderophores_B12_Hemin"/>
    <property type="match status" value="1"/>
</dbReference>
<evidence type="ECO:0000256" key="3">
    <source>
        <dbReference type="ARBA" id="ARBA00022840"/>
    </source>
</evidence>
<dbReference type="NCBIfam" id="NF010068">
    <property type="entry name" value="PRK13548.1"/>
    <property type="match status" value="1"/>
</dbReference>
<evidence type="ECO:0000256" key="9">
    <source>
        <dbReference type="ARBA" id="ARBA00073649"/>
    </source>
</evidence>
<evidence type="ECO:0000259" key="11">
    <source>
        <dbReference type="PROSITE" id="PS50893"/>
    </source>
</evidence>
<keyword evidence="4" id="KW-1278">Translocase</keyword>
<dbReference type="InterPro" id="IPR003593">
    <property type="entry name" value="AAA+_ATPase"/>
</dbReference>
<dbReference type="PANTHER" id="PTHR42794">
    <property type="entry name" value="HEMIN IMPORT ATP-BINDING PROTEIN HMUV"/>
    <property type="match status" value="1"/>
</dbReference>
<dbReference type="FunFam" id="3.40.50.300:FF:000134">
    <property type="entry name" value="Iron-enterobactin ABC transporter ATP-binding protein"/>
    <property type="match status" value="1"/>
</dbReference>
<evidence type="ECO:0000313" key="12">
    <source>
        <dbReference type="EMBL" id="MFC3476498.1"/>
    </source>
</evidence>
<evidence type="ECO:0000256" key="7">
    <source>
        <dbReference type="ARBA" id="ARBA00064420"/>
    </source>
</evidence>
<keyword evidence="1" id="KW-0813">Transport</keyword>
<dbReference type="SUPFAM" id="SSF52540">
    <property type="entry name" value="P-loop containing nucleoside triphosphate hydrolases"/>
    <property type="match status" value="1"/>
</dbReference>
<keyword evidence="3 12" id="KW-0067">ATP-binding</keyword>
<dbReference type="PROSITE" id="PS50893">
    <property type="entry name" value="ABC_TRANSPORTER_2"/>
    <property type="match status" value="1"/>
</dbReference>
<keyword evidence="13" id="KW-1185">Reference proteome</keyword>
<protein>
    <recommendedName>
        <fullName evidence="9">Cobalamin import ATP-binding protein BtuD</fullName>
        <ecNumber evidence="8">7.6.2.8</ecNumber>
    </recommendedName>
    <alternativeName>
        <fullName evidence="10">Vitamin B12-transporting ATPase</fullName>
    </alternativeName>
</protein>
<gene>
    <name evidence="12" type="ORF">ACFOKC_02040</name>
</gene>
<evidence type="ECO:0000256" key="10">
    <source>
        <dbReference type="ARBA" id="ARBA00077139"/>
    </source>
</evidence>
<name>A0ABD5NB57_9EURY</name>
<evidence type="ECO:0000256" key="4">
    <source>
        <dbReference type="ARBA" id="ARBA00022967"/>
    </source>
</evidence>
<dbReference type="GO" id="GO:0015420">
    <property type="term" value="F:ABC-type vitamin B12 transporter activity"/>
    <property type="evidence" value="ECO:0007669"/>
    <property type="project" value="UniProtKB-EC"/>
</dbReference>
<sequence>MTLDVRDVDVKLGGEQILDAVSANVEDGRLVGVVGPNGAGKSTLLRAMNGVIDPEAGTVLVDGDAVDDLPSKATSRRVATVPQDTHVSFEFTVRETVEMGRHPHVPRFGSDDDPEAVDRAMERAEVARFADRDVTSLSGGETQRVLLARALAQDAPVLLLDEPTASLDVNHQIRTLELVRDLAADADRAVVAAIHDLDLAARYCDELVLVAEGRVLDSGPPESVLSPEAVREAFDARVAVGTDPATGRPTVTPLPDANAALDGRVHVLGGGDAATPILRRLADAGADLSVGPVVDGDTDHETARRFGADCVTVPPFESPDAEAVARARTLVADADAVVVASEAADRGANPELRDAADATLVVGDDPVATRVAAEDVAAAVAAVEDDDTRIAVADGGGE</sequence>
<comment type="subunit">
    <text evidence="7">The complex is composed of two ATP-binding proteins (BtuD), two transmembrane proteins (BtuC) and a solute-binding protein (BtuF).</text>
</comment>
<evidence type="ECO:0000256" key="6">
    <source>
        <dbReference type="ARBA" id="ARBA00058960"/>
    </source>
</evidence>
<dbReference type="Gene3D" id="3.40.50.300">
    <property type="entry name" value="P-loop containing nucleotide triphosphate hydrolases"/>
    <property type="match status" value="1"/>
</dbReference>
<evidence type="ECO:0000256" key="2">
    <source>
        <dbReference type="ARBA" id="ARBA00022741"/>
    </source>
</evidence>
<dbReference type="PANTHER" id="PTHR42794:SF1">
    <property type="entry name" value="HEMIN IMPORT ATP-BINDING PROTEIN HMUV"/>
    <property type="match status" value="1"/>
</dbReference>
<dbReference type="AlphaFoldDB" id="A0ABD5NB57"/>
<evidence type="ECO:0000256" key="5">
    <source>
        <dbReference type="ARBA" id="ARBA00050590"/>
    </source>
</evidence>
<dbReference type="EMBL" id="JBHRWN010000002">
    <property type="protein sequence ID" value="MFC3476498.1"/>
    <property type="molecule type" value="Genomic_DNA"/>
</dbReference>
<comment type="function">
    <text evidence="6">Required for corrinoid utilization. Probably part of the ABC transporter complex BtuCDF involved in cobalamin (vitamin B12) import. Probably responsible for energy coupling to the transport system.</text>
</comment>
<reference evidence="12 13" key="1">
    <citation type="journal article" date="2019" name="Int. J. Syst. Evol. Microbiol.">
        <title>The Global Catalogue of Microorganisms (GCM) 10K type strain sequencing project: providing services to taxonomists for standard genome sequencing and annotation.</title>
        <authorList>
            <consortium name="The Broad Institute Genomics Platform"/>
            <consortium name="The Broad Institute Genome Sequencing Center for Infectious Disease"/>
            <person name="Wu L."/>
            <person name="Ma J."/>
        </authorList>
    </citation>
    <scope>NUCLEOTIDE SEQUENCE [LARGE SCALE GENOMIC DNA]</scope>
    <source>
        <strain evidence="12 13">CGMCC 1.12562</strain>
    </source>
</reference>
<dbReference type="GeneID" id="69117592"/>